<dbReference type="Proteomes" id="UP000199004">
    <property type="component" value="Unassembled WGS sequence"/>
</dbReference>
<dbReference type="EMBL" id="FNIC01000003">
    <property type="protein sequence ID" value="SDN46087.1"/>
    <property type="molecule type" value="Genomic_DNA"/>
</dbReference>
<organism evidence="3 4">
    <name type="scientific">Nocardioides szechwanensis</name>
    <dbReference type="NCBI Taxonomy" id="1005944"/>
    <lineage>
        <taxon>Bacteria</taxon>
        <taxon>Bacillati</taxon>
        <taxon>Actinomycetota</taxon>
        <taxon>Actinomycetes</taxon>
        <taxon>Propionibacteriales</taxon>
        <taxon>Nocardioidaceae</taxon>
        <taxon>Nocardioides</taxon>
    </lineage>
</organism>
<protein>
    <submittedName>
        <fullName evidence="3">Cysteine-rich secretory protein family protein</fullName>
    </submittedName>
</protein>
<feature type="compositionally biased region" description="Polar residues" evidence="1">
    <location>
        <begin position="30"/>
        <end position="40"/>
    </location>
</feature>
<keyword evidence="4" id="KW-1185">Reference proteome</keyword>
<sequence>MVALLLPMTAPLSQASPGAPDPDRTGAPGPTSSRTAGLDVSTTTRRAAGFAIDTSNRAAVAKAFRTRLRPNLSVPSGWTGSLRGCRAGKTSARAQRATMESLNFARALNGLSRVSWSAKLSARAQYAALIMAANRNLTHYPPQRWKCWSEVGSDAAARSNLSIDFPRLTAGGAVMQYLDDWGSPNTVVGHRRWILFPFAESFGNALTKTTNAMFVVGPLDTANPNPAWVRWPSAGWFPSQAEPMGRWSLSSGDPHADFRSAKISVRRNGSPVRTKKYTVHDGYAMPTLVWEVYGLRRSGKYVVTVTGIKGAAAPKVRYPVKLFTP</sequence>
<proteinExistence type="predicted"/>
<dbReference type="InterPro" id="IPR035940">
    <property type="entry name" value="CAP_sf"/>
</dbReference>
<dbReference type="CDD" id="cd05379">
    <property type="entry name" value="CAP_bacterial"/>
    <property type="match status" value="1"/>
</dbReference>
<evidence type="ECO:0000259" key="2">
    <source>
        <dbReference type="Pfam" id="PF00188"/>
    </source>
</evidence>
<dbReference type="SUPFAM" id="SSF55797">
    <property type="entry name" value="PR-1-like"/>
    <property type="match status" value="1"/>
</dbReference>
<accession>A0A1H0BKD6</accession>
<dbReference type="AlphaFoldDB" id="A0A1H0BKD6"/>
<dbReference type="Gene3D" id="3.40.33.10">
    <property type="entry name" value="CAP"/>
    <property type="match status" value="1"/>
</dbReference>
<gene>
    <name evidence="3" type="ORF">SAMN05192576_2162</name>
</gene>
<name>A0A1H0BKD6_9ACTN</name>
<dbReference type="RefSeq" id="WP_170254414.1">
    <property type="nucleotide sequence ID" value="NZ_BKAE01000023.1"/>
</dbReference>
<dbReference type="STRING" id="1005944.SAMN05192576_2162"/>
<reference evidence="3 4" key="1">
    <citation type="submission" date="2016-10" db="EMBL/GenBank/DDBJ databases">
        <authorList>
            <person name="de Groot N.N."/>
        </authorList>
    </citation>
    <scope>NUCLEOTIDE SEQUENCE [LARGE SCALE GENOMIC DNA]</scope>
    <source>
        <strain evidence="3 4">CGMCC 1.11147</strain>
    </source>
</reference>
<evidence type="ECO:0000313" key="4">
    <source>
        <dbReference type="Proteomes" id="UP000199004"/>
    </source>
</evidence>
<dbReference type="InterPro" id="IPR014044">
    <property type="entry name" value="CAP_dom"/>
</dbReference>
<dbReference type="Pfam" id="PF00188">
    <property type="entry name" value="CAP"/>
    <property type="match status" value="1"/>
</dbReference>
<feature type="domain" description="SCP" evidence="2">
    <location>
        <begin position="102"/>
        <end position="214"/>
    </location>
</feature>
<feature type="region of interest" description="Disordered" evidence="1">
    <location>
        <begin position="8"/>
        <end position="40"/>
    </location>
</feature>
<evidence type="ECO:0000313" key="3">
    <source>
        <dbReference type="EMBL" id="SDN46087.1"/>
    </source>
</evidence>
<evidence type="ECO:0000256" key="1">
    <source>
        <dbReference type="SAM" id="MobiDB-lite"/>
    </source>
</evidence>